<sequence>MAQPVAEQRRPVALVLHYIHANARNDVLLKLPGYRELMEEMKAQLISSEYKVIVKEYDETEEAVSHARVLGSKIRGVFSKFSKVKDVWGVEEQEVVVKNLVIWRAKQYFSQGFRVPRDMKNDFKKKNINLSFVCLGRVSQGERQAFTQCLQGGRTDNPQEWKHWDSTLPPCLLTGFRSAPRASTSTSGVAPPGLEASIVGASGSTSVSGTSRSLPATSNLANAASLARGYLAYPIVPHTARPVHPRAVSLQRYVHPTGHHQHSPQWQIALPSLYPRQRASMLPVEYPDYAEPSIPGLRKRARANTEPPSPVKHCRTELQAADPSADEFSQWIDVPEGQYGYYAEASGFITPPLSVSTSEASTSSAITPPLELGVANVATSELDALSYNTSVSQWHLQLAQASNNAPGAVFHEAGNPFFTTHTEHQAGYHDEGFLLAGLAQLDETSSVASEERIAWNDKGKGKAVPVNNAHLARSPEIQSNTITHSSPQTLGGQSAVVSPQISVPSQGAAEECALHATVQAEQSQVHFGGETIPKSAAHPLLSQYHGDLLDLMLSYPPDPPSDNSPPPPVNAADCQQGDGGILPQVISGDDNGMVGGSSISRQTFVDITGGDKVASGSGAPGRYEIDDADHTLPCVDRFAIAEACGKLVELSLVNPRSPILFEFFDWVKAQKTELFAAKHVQTELPASEQQTEDGDARGKTVVSGEYGAEKLSKDSAKDYDDEGNEITRVPHKKEIGGSNASTGECSENAGPELHDDSGNVCLTTFASDVVENSEKLITDAVVGPSFAENERSAETADDVRHEDEEDESENQAKGEEQEEHQDEVVREDHDQDGDEGNREDDGLSGACLSGDISSSELLTFGILEAFPGLDDHESGYL</sequence>
<proteinExistence type="predicted"/>
<evidence type="ECO:0000256" key="1">
    <source>
        <dbReference type="SAM" id="MobiDB-lite"/>
    </source>
</evidence>
<evidence type="ECO:0000313" key="2">
    <source>
        <dbReference type="EMBL" id="KZT01855.1"/>
    </source>
</evidence>
<feature type="compositionally biased region" description="Basic and acidic residues" evidence="1">
    <location>
        <begin position="707"/>
        <end position="718"/>
    </location>
</feature>
<feature type="region of interest" description="Disordered" evidence="1">
    <location>
        <begin position="553"/>
        <end position="588"/>
    </location>
</feature>
<dbReference type="InParanoid" id="A0A165BXZ8"/>
<accession>A0A165BXZ8</accession>
<protein>
    <submittedName>
        <fullName evidence="2">Uncharacterized protein</fullName>
    </submittedName>
</protein>
<organism evidence="2 3">
    <name type="scientific">Laetiporus sulphureus 93-53</name>
    <dbReference type="NCBI Taxonomy" id="1314785"/>
    <lineage>
        <taxon>Eukaryota</taxon>
        <taxon>Fungi</taxon>
        <taxon>Dikarya</taxon>
        <taxon>Basidiomycota</taxon>
        <taxon>Agaricomycotina</taxon>
        <taxon>Agaricomycetes</taxon>
        <taxon>Polyporales</taxon>
        <taxon>Laetiporus</taxon>
    </lineage>
</organism>
<reference evidence="2 3" key="1">
    <citation type="journal article" date="2016" name="Mol. Biol. Evol.">
        <title>Comparative Genomics of Early-Diverging Mushroom-Forming Fungi Provides Insights into the Origins of Lignocellulose Decay Capabilities.</title>
        <authorList>
            <person name="Nagy L.G."/>
            <person name="Riley R."/>
            <person name="Tritt A."/>
            <person name="Adam C."/>
            <person name="Daum C."/>
            <person name="Floudas D."/>
            <person name="Sun H."/>
            <person name="Yadav J.S."/>
            <person name="Pangilinan J."/>
            <person name="Larsson K.H."/>
            <person name="Matsuura K."/>
            <person name="Barry K."/>
            <person name="Labutti K."/>
            <person name="Kuo R."/>
            <person name="Ohm R.A."/>
            <person name="Bhattacharya S.S."/>
            <person name="Shirouzu T."/>
            <person name="Yoshinaga Y."/>
            <person name="Martin F.M."/>
            <person name="Grigoriev I.V."/>
            <person name="Hibbett D.S."/>
        </authorList>
    </citation>
    <scope>NUCLEOTIDE SEQUENCE [LARGE SCALE GENOMIC DNA]</scope>
    <source>
        <strain evidence="2 3">93-53</strain>
    </source>
</reference>
<feature type="compositionally biased region" description="Pro residues" evidence="1">
    <location>
        <begin position="556"/>
        <end position="569"/>
    </location>
</feature>
<dbReference type="AlphaFoldDB" id="A0A165BXZ8"/>
<name>A0A165BXZ8_9APHY</name>
<keyword evidence="3" id="KW-1185">Reference proteome</keyword>
<dbReference type="GeneID" id="63819524"/>
<dbReference type="EMBL" id="KV427658">
    <property type="protein sequence ID" value="KZT01855.1"/>
    <property type="molecule type" value="Genomic_DNA"/>
</dbReference>
<feature type="region of interest" description="Disordered" evidence="1">
    <location>
        <begin position="684"/>
        <end position="758"/>
    </location>
</feature>
<feature type="compositionally biased region" description="Basic and acidic residues" evidence="1">
    <location>
        <begin position="788"/>
        <end position="802"/>
    </location>
</feature>
<gene>
    <name evidence="2" type="ORF">LAESUDRAFT_446560</name>
</gene>
<feature type="region of interest" description="Disordered" evidence="1">
    <location>
        <begin position="786"/>
        <end position="849"/>
    </location>
</feature>
<evidence type="ECO:0000313" key="3">
    <source>
        <dbReference type="Proteomes" id="UP000076871"/>
    </source>
</evidence>
<dbReference type="Proteomes" id="UP000076871">
    <property type="component" value="Unassembled WGS sequence"/>
</dbReference>
<feature type="compositionally biased region" description="Basic and acidic residues" evidence="1">
    <location>
        <begin position="822"/>
        <end position="841"/>
    </location>
</feature>
<dbReference type="RefSeq" id="XP_040759595.1">
    <property type="nucleotide sequence ID" value="XM_040902493.1"/>
</dbReference>